<dbReference type="PANTHER" id="PTHR34403:SF16">
    <property type="entry name" value="GLYCINE, ALANINE AND ASPARAGINE-RICH PROTEIN-LIKE"/>
    <property type="match status" value="1"/>
</dbReference>
<evidence type="ECO:0000313" key="5">
    <source>
        <dbReference type="Proteomes" id="UP000244904"/>
    </source>
</evidence>
<dbReference type="RefSeq" id="WP_181389340.1">
    <property type="nucleotide sequence ID" value="NZ_OMOJ01000001.1"/>
</dbReference>
<keyword evidence="5" id="KW-1185">Reference proteome</keyword>
<reference evidence="5" key="1">
    <citation type="submission" date="2018-03" db="EMBL/GenBank/DDBJ databases">
        <authorList>
            <person name="Rodrigo-Torres L."/>
            <person name="Arahal R. D."/>
            <person name="Lucena T."/>
        </authorList>
    </citation>
    <scope>NUCLEOTIDE SEQUENCE [LARGE SCALE GENOMIC DNA]</scope>
    <source>
        <strain evidence="5">CECT 8871</strain>
    </source>
</reference>
<feature type="compositionally biased region" description="Acidic residues" evidence="2">
    <location>
        <begin position="567"/>
        <end position="576"/>
    </location>
</feature>
<feature type="domain" description="CARDB" evidence="3">
    <location>
        <begin position="748"/>
        <end position="856"/>
    </location>
</feature>
<dbReference type="Pfam" id="PF18483">
    <property type="entry name" value="Lectin_L-type_dom"/>
    <property type="match status" value="1"/>
</dbReference>
<dbReference type="InterPro" id="IPR050972">
    <property type="entry name" value="SDr-like"/>
</dbReference>
<sequence>MTGYLDVRALGVSASTDRGNALLENGELTIRGATAVVGATADATEFNYKILLVNQSQMNGMGPNYEGVRQLIARANTDALYDRLEGLGTVAEYQTSMLANRNIPFEIKLTYDQVIAAYMENAKSTYFKFLDGLYEGQANGFDAVTGPQHQKDAAAWQAYRSGSSAFQVVLVVDTNDDVAEGNGAWGEEFYNYYLGNTIAIPPMTFELMRKVSQWDAEFQQLKAEEARAEAEAQAAAEAEAKAKAEAEAQAAAEAKAKAEAEAQAAAEAEAKAKAEAEAKAAAEAQAKAEAEAKAAAEAQAKAEAEAKAAAEAEAKAKAEAEAAAAEDDDASDVLTMVGSNASYDPETGEYILTPDEYSQWGRVQDSNPYALAADFTYEFEAYFGDDNNGADGIVWFMHGDRTAALDLAGSAGGTIGMAGMSGAFILEMDTWYNGADYELGAPNYEDGGDHVMLRAQMETDGGVDRGFRKSEAATPGDLEDGAYHAVKITWTAATGTLTWSIDGEVLGTATFDEADADGDGFGYSDLAEVLGSTDEVYFGISAATGGARNLQKIRNIEWDAAEGEIIEDEPETEEPGDALGGLDDATDGDGSDDTNTEEQQDTRADLTIADISFVDGKSNDYFVSVDVSNIGGDRARKATTTLFWSETDTFDAETAVELVSEHHGTIDGGATDTDEVARVRSEVLEELGSGFIFAVADNKGFVDEADETNNISEALAVTIETPAEPEEEEVVEEVVEEEVTPGTLDIVMESLKLNRTTVSPTKDIKVTVSLGNEGTADAQSVETKIYWSATDTFDASTAVAIETDNHGMLRGESSDDVESLVLRYRDVADLGDGYIFAVADADDKLAEIDETNNISTGVAITVDNGAGAGEVDLAIKSMKIKDTELDEGEDLRIVLDVANEGNAKARATATTFYWSETDTFDFATATEIGRDTHQTLDGGEVDRGEKQRVDYDKIADLGDGYIFGYISTPGAIDIDLTDNLGGGIWVDVL</sequence>
<dbReference type="InterPro" id="IPR056573">
    <property type="entry name" value="Lectin_L-type_dom"/>
</dbReference>
<dbReference type="InterPro" id="IPR013320">
    <property type="entry name" value="ConA-like_dom_sf"/>
</dbReference>
<evidence type="ECO:0000256" key="2">
    <source>
        <dbReference type="SAM" id="MobiDB-lite"/>
    </source>
</evidence>
<feature type="coiled-coil region" evidence="1">
    <location>
        <begin position="211"/>
        <end position="328"/>
    </location>
</feature>
<dbReference type="Proteomes" id="UP000244904">
    <property type="component" value="Unassembled WGS sequence"/>
</dbReference>
<dbReference type="PANTHER" id="PTHR34403">
    <property type="entry name" value="TOL-PAL SYSTEM PROTEIN TOLA"/>
    <property type="match status" value="1"/>
</dbReference>
<organism evidence="4 5">
    <name type="scientific">Pseudoprimorskyibacter insulae</name>
    <dbReference type="NCBI Taxonomy" id="1695997"/>
    <lineage>
        <taxon>Bacteria</taxon>
        <taxon>Pseudomonadati</taxon>
        <taxon>Pseudomonadota</taxon>
        <taxon>Alphaproteobacteria</taxon>
        <taxon>Rhodobacterales</taxon>
        <taxon>Paracoccaceae</taxon>
        <taxon>Pseudoprimorskyibacter</taxon>
    </lineage>
</organism>
<dbReference type="EMBL" id="OMOJ01000001">
    <property type="protein sequence ID" value="SPF77700.1"/>
    <property type="molecule type" value="Genomic_DNA"/>
</dbReference>
<dbReference type="Gene3D" id="2.60.40.10">
    <property type="entry name" value="Immunoglobulins"/>
    <property type="match status" value="2"/>
</dbReference>
<evidence type="ECO:0000259" key="3">
    <source>
        <dbReference type="Pfam" id="PF07705"/>
    </source>
</evidence>
<dbReference type="Gene3D" id="2.60.120.200">
    <property type="match status" value="1"/>
</dbReference>
<gene>
    <name evidence="4" type="ORF">PRI8871_00284</name>
</gene>
<evidence type="ECO:0000313" key="4">
    <source>
        <dbReference type="EMBL" id="SPF77700.1"/>
    </source>
</evidence>
<dbReference type="CDD" id="cd01951">
    <property type="entry name" value="lectin_L-type"/>
    <property type="match status" value="1"/>
</dbReference>
<dbReference type="InterPro" id="IPR011635">
    <property type="entry name" value="CARDB"/>
</dbReference>
<dbReference type="InterPro" id="IPR013783">
    <property type="entry name" value="Ig-like_fold"/>
</dbReference>
<accession>A0A2R8ANZ5</accession>
<feature type="domain" description="CARDB" evidence="3">
    <location>
        <begin position="617"/>
        <end position="712"/>
    </location>
</feature>
<dbReference type="SUPFAM" id="SSF49899">
    <property type="entry name" value="Concanavalin A-like lectins/glucanases"/>
    <property type="match status" value="1"/>
</dbReference>
<protein>
    <submittedName>
        <fullName evidence="4">Pesticidal crystal protein Cry22Aa</fullName>
    </submittedName>
</protein>
<evidence type="ECO:0000256" key="1">
    <source>
        <dbReference type="SAM" id="Coils"/>
    </source>
</evidence>
<keyword evidence="1" id="KW-0175">Coiled coil</keyword>
<proteinExistence type="predicted"/>
<dbReference type="AlphaFoldDB" id="A0A2R8ANZ5"/>
<feature type="region of interest" description="Disordered" evidence="2">
    <location>
        <begin position="567"/>
        <end position="604"/>
    </location>
</feature>
<dbReference type="Pfam" id="PF07705">
    <property type="entry name" value="CARDB"/>
    <property type="match status" value="2"/>
</dbReference>
<name>A0A2R8ANZ5_9RHOB</name>
<feature type="compositionally biased region" description="Acidic residues" evidence="2">
    <location>
        <begin position="584"/>
        <end position="599"/>
    </location>
</feature>